<comment type="caution">
    <text evidence="2">The sequence shown here is derived from an EMBL/GenBank/DDBJ whole genome shotgun (WGS) entry which is preliminary data.</text>
</comment>
<keyword evidence="3" id="KW-1185">Reference proteome</keyword>
<evidence type="ECO:0000313" key="2">
    <source>
        <dbReference type="EMBL" id="GMH27275.1"/>
    </source>
</evidence>
<evidence type="ECO:0000256" key="1">
    <source>
        <dbReference type="SAM" id="MobiDB-lite"/>
    </source>
</evidence>
<evidence type="ECO:0000313" key="3">
    <source>
        <dbReference type="Proteomes" id="UP001279734"/>
    </source>
</evidence>
<feature type="region of interest" description="Disordered" evidence="1">
    <location>
        <begin position="19"/>
        <end position="39"/>
    </location>
</feature>
<sequence>MLGTLSTIFGCFQPSRVSSYDHHHDDGGRCSNMESEPLDEEMKKLRMSEKFQTDDEEDGDGEVMMPHLNCVINKYSIGSVTLALGSCFTK</sequence>
<accession>A0AAD3TBU0</accession>
<dbReference type="AlphaFoldDB" id="A0AAD3TBU0"/>
<dbReference type="Proteomes" id="UP001279734">
    <property type="component" value="Unassembled WGS sequence"/>
</dbReference>
<organism evidence="2 3">
    <name type="scientific">Nepenthes gracilis</name>
    <name type="common">Slender pitcher plant</name>
    <dbReference type="NCBI Taxonomy" id="150966"/>
    <lineage>
        <taxon>Eukaryota</taxon>
        <taxon>Viridiplantae</taxon>
        <taxon>Streptophyta</taxon>
        <taxon>Embryophyta</taxon>
        <taxon>Tracheophyta</taxon>
        <taxon>Spermatophyta</taxon>
        <taxon>Magnoliopsida</taxon>
        <taxon>eudicotyledons</taxon>
        <taxon>Gunneridae</taxon>
        <taxon>Pentapetalae</taxon>
        <taxon>Caryophyllales</taxon>
        <taxon>Nepenthaceae</taxon>
        <taxon>Nepenthes</taxon>
    </lineage>
</organism>
<reference evidence="2" key="1">
    <citation type="submission" date="2023-05" db="EMBL/GenBank/DDBJ databases">
        <title>Nepenthes gracilis genome sequencing.</title>
        <authorList>
            <person name="Fukushima K."/>
        </authorList>
    </citation>
    <scope>NUCLEOTIDE SEQUENCE</scope>
    <source>
        <strain evidence="2">SING2019-196</strain>
    </source>
</reference>
<protein>
    <submittedName>
        <fullName evidence="2">Uncharacterized protein</fullName>
    </submittedName>
</protein>
<name>A0AAD3TBU0_NEPGR</name>
<dbReference type="EMBL" id="BSYO01000032">
    <property type="protein sequence ID" value="GMH27275.1"/>
    <property type="molecule type" value="Genomic_DNA"/>
</dbReference>
<gene>
    <name evidence="2" type="ORF">Nepgr_029118</name>
</gene>
<feature type="compositionally biased region" description="Basic and acidic residues" evidence="1">
    <location>
        <begin position="19"/>
        <end position="28"/>
    </location>
</feature>
<proteinExistence type="predicted"/>